<protein>
    <submittedName>
        <fullName evidence="1">Homolog to phage PhiH1 repressor protein</fullName>
    </submittedName>
</protein>
<dbReference type="EMBL" id="CR936257">
    <property type="protein sequence ID" value="CAI49272.1"/>
    <property type="molecule type" value="Genomic_DNA"/>
</dbReference>
<proteinExistence type="predicted"/>
<dbReference type="KEGG" id="nph:NP_2362A"/>
<dbReference type="InterPro" id="IPR036388">
    <property type="entry name" value="WH-like_DNA-bd_sf"/>
</dbReference>
<name>A0A1U7EW31_NATPD</name>
<evidence type="ECO:0000313" key="1">
    <source>
        <dbReference type="EMBL" id="CAI49272.1"/>
    </source>
</evidence>
<dbReference type="OrthoDB" id="285635at2157"/>
<evidence type="ECO:0000313" key="2">
    <source>
        <dbReference type="Proteomes" id="UP000002698"/>
    </source>
</evidence>
<dbReference type="GeneID" id="3701422"/>
<dbReference type="eggNOG" id="arCOG03923">
    <property type="taxonomic scope" value="Archaea"/>
</dbReference>
<reference evidence="1 2" key="1">
    <citation type="journal article" date="2005" name="Genome Res.">
        <title>Living with two extremes: conclusions from the genome sequence of Natronomonas pharaonis.</title>
        <authorList>
            <person name="Falb M."/>
            <person name="Pfeiffer F."/>
            <person name="Palm P."/>
            <person name="Rodewald K."/>
            <person name="Hickmann V."/>
            <person name="Tittor J."/>
            <person name="Oesterhelt D."/>
        </authorList>
    </citation>
    <scope>NUCLEOTIDE SEQUENCE [LARGE SCALE GENOMIC DNA]</scope>
    <source>
        <strain evidence="2">ATCC 35678 / DSM 2160 / CIP 103997 / JCM 8858 / NBRC 14720 / NCIMB 2260 / Gabara</strain>
    </source>
</reference>
<gene>
    <name evidence="1" type="ordered locus">NP_2362A</name>
</gene>
<dbReference type="EnsemblBacteria" id="CAI49272">
    <property type="protein sequence ID" value="CAI49272"/>
    <property type="gene ID" value="NP_2362A"/>
</dbReference>
<dbReference type="HOGENOM" id="CLU_161782_1_0_2"/>
<sequence length="100" mass="11711">MTIRRNAGWQDRLDERILELLDEEPWSVPGMMTVEIPLNVTEQQIRERCLRMADIGLVSVEPDNGWMVQLTTEGRLYLEGDLDAELYPHPRHPKRLKESL</sequence>
<dbReference type="AlphaFoldDB" id="A0A1U7EW31"/>
<keyword evidence="2" id="KW-1185">Reference proteome</keyword>
<dbReference type="Gene3D" id="1.10.10.10">
    <property type="entry name" value="Winged helix-like DNA-binding domain superfamily/Winged helix DNA-binding domain"/>
    <property type="match status" value="1"/>
</dbReference>
<dbReference type="RefSeq" id="WP_011322898.1">
    <property type="nucleotide sequence ID" value="NC_007426.1"/>
</dbReference>
<accession>A0A1U7EW31</accession>
<dbReference type="STRING" id="348780.NP_2362A"/>
<organism evidence="1 2">
    <name type="scientific">Natronomonas pharaonis (strain ATCC 35678 / DSM 2160 / CIP 103997 / JCM 8858 / NBRC 14720 / NCIMB 2260 / Gabara)</name>
    <name type="common">Halobacterium pharaonis</name>
    <dbReference type="NCBI Taxonomy" id="348780"/>
    <lineage>
        <taxon>Archaea</taxon>
        <taxon>Methanobacteriati</taxon>
        <taxon>Methanobacteriota</taxon>
        <taxon>Stenosarchaea group</taxon>
        <taxon>Halobacteria</taxon>
        <taxon>Halobacteriales</taxon>
        <taxon>Natronomonadaceae</taxon>
        <taxon>Natronomonas</taxon>
    </lineage>
</organism>
<dbReference type="Proteomes" id="UP000002698">
    <property type="component" value="Chromosome"/>
</dbReference>